<dbReference type="EMBL" id="CM003375">
    <property type="protein sequence ID" value="KOM44218.1"/>
    <property type="molecule type" value="Genomic_DNA"/>
</dbReference>
<protein>
    <submittedName>
        <fullName evidence="1">Uncharacterized protein</fullName>
    </submittedName>
</protein>
<name>A0A0L9UN82_PHAAN</name>
<dbReference type="Proteomes" id="UP000053144">
    <property type="component" value="Chromosome 5"/>
</dbReference>
<dbReference type="AlphaFoldDB" id="A0A0L9UN82"/>
<organism evidence="1 2">
    <name type="scientific">Phaseolus angularis</name>
    <name type="common">Azuki bean</name>
    <name type="synonym">Vigna angularis</name>
    <dbReference type="NCBI Taxonomy" id="3914"/>
    <lineage>
        <taxon>Eukaryota</taxon>
        <taxon>Viridiplantae</taxon>
        <taxon>Streptophyta</taxon>
        <taxon>Embryophyta</taxon>
        <taxon>Tracheophyta</taxon>
        <taxon>Spermatophyta</taxon>
        <taxon>Magnoliopsida</taxon>
        <taxon>eudicotyledons</taxon>
        <taxon>Gunneridae</taxon>
        <taxon>Pentapetalae</taxon>
        <taxon>rosids</taxon>
        <taxon>fabids</taxon>
        <taxon>Fabales</taxon>
        <taxon>Fabaceae</taxon>
        <taxon>Papilionoideae</taxon>
        <taxon>50 kb inversion clade</taxon>
        <taxon>NPAAA clade</taxon>
        <taxon>indigoferoid/millettioid clade</taxon>
        <taxon>Phaseoleae</taxon>
        <taxon>Vigna</taxon>
    </lineage>
</organism>
<sequence length="163" mass="18020">MCIAASTTSESYHYIDLHCRCLKQPPVSRSNPSGQTTPSSPAVLLSLAKRFLFWPTLLSQSFVLCSKLAMSVCVGSVREGKAFASQMRWRLREKMDSQLGYLNWDSWFLCLGFCVELIAIDGSLRLLVRNGVRDLSSSSAGFWRSKLAGDGGYGPFTAALQRP</sequence>
<proteinExistence type="predicted"/>
<reference evidence="2" key="1">
    <citation type="journal article" date="2015" name="Proc. Natl. Acad. Sci. U.S.A.">
        <title>Genome sequencing of adzuki bean (Vigna angularis) provides insight into high starch and low fat accumulation and domestication.</title>
        <authorList>
            <person name="Yang K."/>
            <person name="Tian Z."/>
            <person name="Chen C."/>
            <person name="Luo L."/>
            <person name="Zhao B."/>
            <person name="Wang Z."/>
            <person name="Yu L."/>
            <person name="Li Y."/>
            <person name="Sun Y."/>
            <person name="Li W."/>
            <person name="Chen Y."/>
            <person name="Li Y."/>
            <person name="Zhang Y."/>
            <person name="Ai D."/>
            <person name="Zhao J."/>
            <person name="Shang C."/>
            <person name="Ma Y."/>
            <person name="Wu B."/>
            <person name="Wang M."/>
            <person name="Gao L."/>
            <person name="Sun D."/>
            <person name="Zhang P."/>
            <person name="Guo F."/>
            <person name="Wang W."/>
            <person name="Li Y."/>
            <person name="Wang J."/>
            <person name="Varshney R.K."/>
            <person name="Wang J."/>
            <person name="Ling H.Q."/>
            <person name="Wan P."/>
        </authorList>
    </citation>
    <scope>NUCLEOTIDE SEQUENCE</scope>
    <source>
        <strain evidence="2">cv. Jingnong 6</strain>
    </source>
</reference>
<dbReference type="Gramene" id="KOM44218">
    <property type="protein sequence ID" value="KOM44218"/>
    <property type="gene ID" value="LR48_Vigan05g182300"/>
</dbReference>
<evidence type="ECO:0000313" key="1">
    <source>
        <dbReference type="EMBL" id="KOM44218.1"/>
    </source>
</evidence>
<evidence type="ECO:0000313" key="2">
    <source>
        <dbReference type="Proteomes" id="UP000053144"/>
    </source>
</evidence>
<gene>
    <name evidence="1" type="ORF">LR48_Vigan05g182300</name>
</gene>
<accession>A0A0L9UN82</accession>